<organism evidence="1 2">
    <name type="scientific">Haloactinospora alba</name>
    <dbReference type="NCBI Taxonomy" id="405555"/>
    <lineage>
        <taxon>Bacteria</taxon>
        <taxon>Bacillati</taxon>
        <taxon>Actinomycetota</taxon>
        <taxon>Actinomycetes</taxon>
        <taxon>Streptosporangiales</taxon>
        <taxon>Nocardiopsidaceae</taxon>
        <taxon>Haloactinospora</taxon>
    </lineage>
</organism>
<sequence length="70" mass="7791">MNLTPQERQELRDLVEQLAQAMDGNALWPNQIRDILRELHARVVAWLGDEDTETVSHQHSAGGGGGPCEE</sequence>
<comment type="caution">
    <text evidence="1">The sequence shown here is derived from an EMBL/GenBank/DDBJ whole genome shotgun (WGS) entry which is preliminary data.</text>
</comment>
<keyword evidence="2" id="KW-1185">Reference proteome</keyword>
<gene>
    <name evidence="1" type="ORF">FHX37_3865</name>
</gene>
<accession>A0A543N9P6</accession>
<reference evidence="1 2" key="1">
    <citation type="submission" date="2019-06" db="EMBL/GenBank/DDBJ databases">
        <title>Sequencing the genomes of 1000 actinobacteria strains.</title>
        <authorList>
            <person name="Klenk H.-P."/>
        </authorList>
    </citation>
    <scope>NUCLEOTIDE SEQUENCE [LARGE SCALE GENOMIC DNA]</scope>
    <source>
        <strain evidence="1 2">DSM 45015</strain>
    </source>
</reference>
<dbReference type="AlphaFoldDB" id="A0A543N9P6"/>
<dbReference type="EMBL" id="VFQC01000002">
    <property type="protein sequence ID" value="TQN28520.1"/>
    <property type="molecule type" value="Genomic_DNA"/>
</dbReference>
<evidence type="ECO:0000313" key="1">
    <source>
        <dbReference type="EMBL" id="TQN28520.1"/>
    </source>
</evidence>
<protein>
    <submittedName>
        <fullName evidence="1">Uncharacterized protein</fullName>
    </submittedName>
</protein>
<dbReference type="OrthoDB" id="3438722at2"/>
<dbReference type="Proteomes" id="UP000317422">
    <property type="component" value="Unassembled WGS sequence"/>
</dbReference>
<name>A0A543N9P6_9ACTN</name>
<evidence type="ECO:0000313" key="2">
    <source>
        <dbReference type="Proteomes" id="UP000317422"/>
    </source>
</evidence>
<proteinExistence type="predicted"/>
<dbReference type="RefSeq" id="WP_141925561.1">
    <property type="nucleotide sequence ID" value="NZ_VFQC01000002.1"/>
</dbReference>